<evidence type="ECO:0000256" key="7">
    <source>
        <dbReference type="ARBA" id="ARBA00022679"/>
    </source>
</evidence>
<dbReference type="PROSITE" id="PS51918">
    <property type="entry name" value="RADICAL_SAM"/>
    <property type="match status" value="1"/>
</dbReference>
<dbReference type="SFLD" id="SFLDS00029">
    <property type="entry name" value="Radical_SAM"/>
    <property type="match status" value="1"/>
</dbReference>
<dbReference type="PROSITE" id="PS51449">
    <property type="entry name" value="MTTASE_N"/>
    <property type="match status" value="1"/>
</dbReference>
<dbReference type="Pfam" id="PF00919">
    <property type="entry name" value="UPF0004"/>
    <property type="match status" value="1"/>
</dbReference>
<evidence type="ECO:0000313" key="20">
    <source>
        <dbReference type="EMBL" id="ORC90852.1"/>
    </source>
</evidence>
<dbReference type="Pfam" id="PF01938">
    <property type="entry name" value="TRAM"/>
    <property type="match status" value="1"/>
</dbReference>
<dbReference type="OrthoDB" id="2470at2759"/>
<dbReference type="GO" id="GO:0005783">
    <property type="term" value="C:endoplasmic reticulum"/>
    <property type="evidence" value="ECO:0007669"/>
    <property type="project" value="TreeGrafter"/>
</dbReference>
<dbReference type="InterPro" id="IPR002792">
    <property type="entry name" value="TRAM_dom"/>
</dbReference>
<gene>
    <name evidence="20" type="ORF">TM35_000072760</name>
</gene>
<comment type="cofactor">
    <cofactor evidence="1">
        <name>[4Fe-4S] cluster</name>
        <dbReference type="ChEBI" id="CHEBI:49883"/>
    </cofactor>
</comment>
<keyword evidence="9" id="KW-0819">tRNA processing</keyword>
<dbReference type="AlphaFoldDB" id="A0A1X0P1Q6"/>
<keyword evidence="16" id="KW-1133">Transmembrane helix</keyword>
<dbReference type="PANTHER" id="PTHR11918:SF45">
    <property type="entry name" value="THREONYLCARBAMOYLADENOSINE TRNA METHYLTHIOTRANSFERASE"/>
    <property type="match status" value="1"/>
</dbReference>
<keyword evidence="7" id="KW-0808">Transferase</keyword>
<comment type="function">
    <text evidence="2">Catalyzes the methylthiolation of N6-threonylcarbamoyladenosine (t(6)A), leading to the formation of 2-methylthio-N6-threonylcarbamoyladenosine (ms(2)t(6)A) at position 37 in tRNAs that read codons beginning with adenine.</text>
</comment>
<accession>A0A1X0P1Q6</accession>
<evidence type="ECO:0000256" key="15">
    <source>
        <dbReference type="ARBA" id="ARBA00051661"/>
    </source>
</evidence>
<keyword evidence="11" id="KW-0408">Iron</keyword>
<reference evidence="20 21" key="1">
    <citation type="submission" date="2017-03" db="EMBL/GenBank/DDBJ databases">
        <title>An alternative strategy for trypanosome survival in the mammalian bloodstream revealed through genome and transcriptome analysis of the ubiquitous bovine parasite Trypanosoma (Megatrypanum) theileri.</title>
        <authorList>
            <person name="Kelly S."/>
            <person name="Ivens A."/>
            <person name="Mott A."/>
            <person name="O'Neill E."/>
            <person name="Emms D."/>
            <person name="Macleod O."/>
            <person name="Voorheis P."/>
            <person name="Matthews J."/>
            <person name="Matthews K."/>
            <person name="Carrington M."/>
        </authorList>
    </citation>
    <scope>NUCLEOTIDE SEQUENCE [LARGE SCALE GENOMIC DNA]</scope>
    <source>
        <strain evidence="20">Edinburgh</strain>
    </source>
</reference>
<keyword evidence="10" id="KW-0479">Metal-binding</keyword>
<dbReference type="RefSeq" id="XP_028884918.1">
    <property type="nucleotide sequence ID" value="XM_029023722.1"/>
</dbReference>
<dbReference type="InterPro" id="IPR038135">
    <property type="entry name" value="Methylthiotransferase_N_sf"/>
</dbReference>
<dbReference type="InterPro" id="IPR020612">
    <property type="entry name" value="Methylthiotransferase_CS"/>
</dbReference>
<dbReference type="EC" id="2.8.4.5" evidence="4"/>
<evidence type="ECO:0000256" key="1">
    <source>
        <dbReference type="ARBA" id="ARBA00001966"/>
    </source>
</evidence>
<sequence length="544" mass="60253">MEGVDMEDAFVNGSGGVGTAAAAAGRSAVVNARRRREPTALRDDYGDGIPGNATVFVHTFGCGHNVSDGEYMAGLLTQAGYRITDVFDHADVYLLNSCTVKSPSEEHFITMMNRVRATGKPLIVAGCVPQADPKNTQWDDVSVIGVRSIDRVAHVVYEALQGNCVRLIGAGEQQQTQHTQGSEELPSLDLPKVRRNKYIEIIPINVGCLNHCTYCKTKQARGDLRSWPISSIISRIRDVVREGVREIRLTSEDVGAYGVDIGTNIVSLLRAAVKELEGTSVMMRVGMSNPPYLLRHVDDFAALLKHPNVYEFVHIPVQSGSNHILDAMQREYSVEEFYECVEHIRRIVPNVSIATDIICAFPGEGEKEWRETMELCEKILFPILNITRFYPRRNTPAAAMKQISKEIAKQRTSELTEFFNSYRTYDNMVGEVHTVTLLETAHDKHHLVGHTKNYVQVLVDPKDARMGDTVTVVITSTSKYSVVGRVLHSRWERFMAITSAKTTGHQISRFTLGVFTLGTVSAAAAVAALIASGVTRAYRARNNQ</sequence>
<dbReference type="GO" id="GO:0046872">
    <property type="term" value="F:metal ion binding"/>
    <property type="evidence" value="ECO:0007669"/>
    <property type="project" value="UniProtKB-KW"/>
</dbReference>
<evidence type="ECO:0000256" key="16">
    <source>
        <dbReference type="SAM" id="Phobius"/>
    </source>
</evidence>
<keyword evidence="21" id="KW-1185">Reference proteome</keyword>
<dbReference type="InterPro" id="IPR007197">
    <property type="entry name" value="rSAM"/>
</dbReference>
<dbReference type="InterPro" id="IPR013848">
    <property type="entry name" value="Methylthiotransferase_N"/>
</dbReference>
<dbReference type="InterPro" id="IPR006466">
    <property type="entry name" value="MiaB-like_arc_euk"/>
</dbReference>
<feature type="transmembrane region" description="Helical" evidence="16">
    <location>
        <begin position="510"/>
        <end position="531"/>
    </location>
</feature>
<name>A0A1X0P1Q6_9TRYP</name>
<dbReference type="Pfam" id="PF04055">
    <property type="entry name" value="Radical_SAM"/>
    <property type="match status" value="1"/>
</dbReference>
<dbReference type="SMART" id="SM00729">
    <property type="entry name" value="Elp3"/>
    <property type="match status" value="1"/>
</dbReference>
<dbReference type="InterPro" id="IPR023404">
    <property type="entry name" value="rSAM_horseshoe"/>
</dbReference>
<evidence type="ECO:0000256" key="8">
    <source>
        <dbReference type="ARBA" id="ARBA00022691"/>
    </source>
</evidence>
<feature type="domain" description="TRAM" evidence="17">
    <location>
        <begin position="426"/>
        <end position="488"/>
    </location>
</feature>
<keyword evidence="16" id="KW-0472">Membrane</keyword>
<dbReference type="EMBL" id="NBCO01000007">
    <property type="protein sequence ID" value="ORC90852.1"/>
    <property type="molecule type" value="Genomic_DNA"/>
</dbReference>
<dbReference type="Proteomes" id="UP000192257">
    <property type="component" value="Unassembled WGS sequence"/>
</dbReference>
<evidence type="ECO:0000256" key="2">
    <source>
        <dbReference type="ARBA" id="ARBA00002399"/>
    </source>
</evidence>
<dbReference type="NCBIfam" id="TIGR00089">
    <property type="entry name" value="MiaB/RimO family radical SAM methylthiotransferase"/>
    <property type="match status" value="1"/>
</dbReference>
<dbReference type="Gene3D" id="3.80.30.20">
    <property type="entry name" value="tm_1862 like domain"/>
    <property type="match status" value="1"/>
</dbReference>
<evidence type="ECO:0000256" key="10">
    <source>
        <dbReference type="ARBA" id="ARBA00022723"/>
    </source>
</evidence>
<dbReference type="Gene3D" id="3.40.50.12160">
    <property type="entry name" value="Methylthiotransferase, N-terminal domain"/>
    <property type="match status" value="1"/>
</dbReference>
<evidence type="ECO:0000313" key="21">
    <source>
        <dbReference type="Proteomes" id="UP000192257"/>
    </source>
</evidence>
<proteinExistence type="inferred from homology"/>
<comment type="similarity">
    <text evidence="3">Belongs to the methylthiotransferase family. CDKAL1 subfamily.</text>
</comment>
<evidence type="ECO:0000256" key="5">
    <source>
        <dbReference type="ARBA" id="ARBA00018810"/>
    </source>
</evidence>
<evidence type="ECO:0000256" key="3">
    <source>
        <dbReference type="ARBA" id="ARBA00008616"/>
    </source>
</evidence>
<evidence type="ECO:0000259" key="17">
    <source>
        <dbReference type="PROSITE" id="PS50926"/>
    </source>
</evidence>
<feature type="domain" description="Radical SAM core" evidence="19">
    <location>
        <begin position="194"/>
        <end position="426"/>
    </location>
</feature>
<dbReference type="FunFam" id="3.80.30.20:FF:000002">
    <property type="entry name" value="threonylcarbamoyladenosine tRNA methylthiotransferase isoform X2"/>
    <property type="match status" value="1"/>
</dbReference>
<keyword evidence="6" id="KW-0004">4Fe-4S</keyword>
<keyword evidence="12" id="KW-0411">Iron-sulfur</keyword>
<dbReference type="GO" id="GO:0051539">
    <property type="term" value="F:4 iron, 4 sulfur cluster binding"/>
    <property type="evidence" value="ECO:0007669"/>
    <property type="project" value="UniProtKB-KW"/>
</dbReference>
<dbReference type="PROSITE" id="PS01278">
    <property type="entry name" value="MTTASE_RADICAL"/>
    <property type="match status" value="1"/>
</dbReference>
<dbReference type="InterPro" id="IPR058240">
    <property type="entry name" value="rSAM_sf"/>
</dbReference>
<dbReference type="GO" id="GO:0035598">
    <property type="term" value="F:tRNA (N(6)-L-threonylcarbamoyladenosine(37)-C(2))-methylthiotransferase activity"/>
    <property type="evidence" value="ECO:0007669"/>
    <property type="project" value="UniProtKB-EC"/>
</dbReference>
<protein>
    <recommendedName>
        <fullName evidence="5">Threonylcarbamoyladenosine tRNA methylthiotransferase</fullName>
        <ecNumber evidence="4">2.8.4.5</ecNumber>
    </recommendedName>
    <alternativeName>
        <fullName evidence="14">tRNA-t(6)A37 methylthiotransferase</fullName>
    </alternativeName>
</protein>
<dbReference type="PROSITE" id="PS50926">
    <property type="entry name" value="TRAM"/>
    <property type="match status" value="1"/>
</dbReference>
<dbReference type="InterPro" id="IPR005839">
    <property type="entry name" value="Methylthiotransferase"/>
</dbReference>
<evidence type="ECO:0000256" key="11">
    <source>
        <dbReference type="ARBA" id="ARBA00023004"/>
    </source>
</evidence>
<keyword evidence="8" id="KW-0949">S-adenosyl-L-methionine</keyword>
<evidence type="ECO:0000256" key="9">
    <source>
        <dbReference type="ARBA" id="ARBA00022694"/>
    </source>
</evidence>
<dbReference type="SUPFAM" id="SSF102114">
    <property type="entry name" value="Radical SAM enzymes"/>
    <property type="match status" value="1"/>
</dbReference>
<evidence type="ECO:0000256" key="4">
    <source>
        <dbReference type="ARBA" id="ARBA00013273"/>
    </source>
</evidence>
<dbReference type="VEuPathDB" id="TriTrypDB:TM35_000072760"/>
<evidence type="ECO:0000256" key="12">
    <source>
        <dbReference type="ARBA" id="ARBA00023014"/>
    </source>
</evidence>
<evidence type="ECO:0000259" key="19">
    <source>
        <dbReference type="PROSITE" id="PS51918"/>
    </source>
</evidence>
<comment type="caution">
    <text evidence="20">The sequence shown here is derived from an EMBL/GenBank/DDBJ whole genome shotgun (WGS) entry which is preliminary data.</text>
</comment>
<evidence type="ECO:0000256" key="6">
    <source>
        <dbReference type="ARBA" id="ARBA00022485"/>
    </source>
</evidence>
<keyword evidence="13" id="KW-0496">Mitochondrion</keyword>
<organism evidence="20 21">
    <name type="scientific">Trypanosoma theileri</name>
    <dbReference type="NCBI Taxonomy" id="67003"/>
    <lineage>
        <taxon>Eukaryota</taxon>
        <taxon>Discoba</taxon>
        <taxon>Euglenozoa</taxon>
        <taxon>Kinetoplastea</taxon>
        <taxon>Metakinetoplastina</taxon>
        <taxon>Trypanosomatida</taxon>
        <taxon>Trypanosomatidae</taxon>
        <taxon>Trypanosoma</taxon>
    </lineage>
</organism>
<dbReference type="GeneID" id="39983502"/>
<feature type="domain" description="MTTase N-terminal" evidence="18">
    <location>
        <begin position="53"/>
        <end position="161"/>
    </location>
</feature>
<dbReference type="SFLD" id="SFLDG01082">
    <property type="entry name" value="B12-binding_domain_containing"/>
    <property type="match status" value="1"/>
</dbReference>
<evidence type="ECO:0000259" key="18">
    <source>
        <dbReference type="PROSITE" id="PS51449"/>
    </source>
</evidence>
<evidence type="ECO:0000256" key="14">
    <source>
        <dbReference type="ARBA" id="ARBA00031213"/>
    </source>
</evidence>
<comment type="catalytic activity">
    <reaction evidence="15">
        <text>N(6)-L-threonylcarbamoyladenosine(37) in tRNA + (sulfur carrier)-SH + AH2 + 2 S-adenosyl-L-methionine = 2-methylsulfanyl-N(6)-L-threonylcarbamoyladenosine(37) in tRNA + (sulfur carrier)-H + 5'-deoxyadenosine + L-methionine + A + S-adenosyl-L-homocysteine + 2 H(+)</text>
        <dbReference type="Rhea" id="RHEA:37075"/>
        <dbReference type="Rhea" id="RHEA-COMP:10163"/>
        <dbReference type="Rhea" id="RHEA-COMP:11092"/>
        <dbReference type="Rhea" id="RHEA-COMP:14737"/>
        <dbReference type="Rhea" id="RHEA-COMP:14739"/>
        <dbReference type="ChEBI" id="CHEBI:13193"/>
        <dbReference type="ChEBI" id="CHEBI:15378"/>
        <dbReference type="ChEBI" id="CHEBI:17319"/>
        <dbReference type="ChEBI" id="CHEBI:17499"/>
        <dbReference type="ChEBI" id="CHEBI:29917"/>
        <dbReference type="ChEBI" id="CHEBI:57844"/>
        <dbReference type="ChEBI" id="CHEBI:57856"/>
        <dbReference type="ChEBI" id="CHEBI:59789"/>
        <dbReference type="ChEBI" id="CHEBI:64428"/>
        <dbReference type="ChEBI" id="CHEBI:74418"/>
        <dbReference type="ChEBI" id="CHEBI:74420"/>
        <dbReference type="EC" id="2.8.4.5"/>
    </reaction>
</comment>
<evidence type="ECO:0000256" key="13">
    <source>
        <dbReference type="ARBA" id="ARBA00023128"/>
    </source>
</evidence>
<dbReference type="PANTHER" id="PTHR11918">
    <property type="entry name" value="RADICAL SAM PROTEINS"/>
    <property type="match status" value="1"/>
</dbReference>
<dbReference type="NCBIfam" id="TIGR01578">
    <property type="entry name" value="MiaB-like-B"/>
    <property type="match status" value="1"/>
</dbReference>
<keyword evidence="16" id="KW-0812">Transmembrane</keyword>
<dbReference type="STRING" id="67003.A0A1X0P1Q6"/>
<dbReference type="CDD" id="cd01335">
    <property type="entry name" value="Radical_SAM"/>
    <property type="match status" value="1"/>
</dbReference>
<dbReference type="InterPro" id="IPR006638">
    <property type="entry name" value="Elp3/MiaA/NifB-like_rSAM"/>
</dbReference>